<dbReference type="Pfam" id="PF00394">
    <property type="entry name" value="Cu-oxidase"/>
    <property type="match status" value="1"/>
</dbReference>
<feature type="domain" description="Plastocyanin-like" evidence="10">
    <location>
        <begin position="72"/>
        <end position="186"/>
    </location>
</feature>
<evidence type="ECO:0000256" key="5">
    <source>
        <dbReference type="ARBA" id="ARBA00023008"/>
    </source>
</evidence>
<dbReference type="PROSITE" id="PS00079">
    <property type="entry name" value="MULTICOPPER_OXIDASE1"/>
    <property type="match status" value="1"/>
</dbReference>
<comment type="caution">
    <text evidence="11">The sequence shown here is derived from an EMBL/GenBank/DDBJ whole genome shotgun (WGS) entry which is preliminary data.</text>
</comment>
<dbReference type="InterPro" id="IPR002355">
    <property type="entry name" value="Cu_oxidase_Cu_BS"/>
</dbReference>
<evidence type="ECO:0000313" key="11">
    <source>
        <dbReference type="EMBL" id="KAK4460398.1"/>
    </source>
</evidence>
<dbReference type="PANTHER" id="PTHR11709">
    <property type="entry name" value="MULTI-COPPER OXIDASE"/>
    <property type="match status" value="1"/>
</dbReference>
<reference evidence="11" key="2">
    <citation type="submission" date="2023-06" db="EMBL/GenBank/DDBJ databases">
        <authorList>
            <consortium name="Lawrence Berkeley National Laboratory"/>
            <person name="Mondo S.J."/>
            <person name="Hensen N."/>
            <person name="Bonometti L."/>
            <person name="Westerberg I."/>
            <person name="Brannstrom I.O."/>
            <person name="Guillou S."/>
            <person name="Cros-Aarteil S."/>
            <person name="Calhoun S."/>
            <person name="Haridas S."/>
            <person name="Kuo A."/>
            <person name="Pangilinan J."/>
            <person name="Riley R."/>
            <person name="Labutti K."/>
            <person name="Andreopoulos B."/>
            <person name="Lipzen A."/>
            <person name="Chen C."/>
            <person name="Yanf M."/>
            <person name="Daum C."/>
            <person name="Ng V."/>
            <person name="Clum A."/>
            <person name="Steindorff A."/>
            <person name="Ohm R."/>
            <person name="Martin F."/>
            <person name="Silar P."/>
            <person name="Natvig D."/>
            <person name="Lalanne C."/>
            <person name="Gautier V."/>
            <person name="Ament-Velasquez S.L."/>
            <person name="Kruys A."/>
            <person name="Hutchinson M.I."/>
            <person name="Powell A.J."/>
            <person name="Barry K."/>
            <person name="Miller A.N."/>
            <person name="Grigoriev I.V."/>
            <person name="Debuchy R."/>
            <person name="Gladieux P."/>
            <person name="Thoren M.H."/>
            <person name="Johannesson H."/>
        </authorList>
    </citation>
    <scope>NUCLEOTIDE SEQUENCE</scope>
    <source>
        <strain evidence="11">PSN324</strain>
    </source>
</reference>
<dbReference type="FunFam" id="2.60.40.420:FF:000038">
    <property type="entry name" value="Extracellular dihydrogeodin oxidase/laccase"/>
    <property type="match status" value="1"/>
</dbReference>
<evidence type="ECO:0000313" key="12">
    <source>
        <dbReference type="Proteomes" id="UP001321749"/>
    </source>
</evidence>
<dbReference type="CDD" id="cd13854">
    <property type="entry name" value="CuRO_1_MaLCC_like"/>
    <property type="match status" value="1"/>
</dbReference>
<sequence length="581" mass="63752">MKPSAFFFLSSAFARGIGALSIPSFESSLQPRQTPCENTPTSRNCWGEYSTATNYYDVAPTTNVTREYWLSVEQGLCSPDGYERMCMTFNGTIPGPTIIADWGDNLIIHVTNNMKENGTAIHWHGLRQVGNSINDGVPGITQCGIPPNETMTYRFRATQYGSTWYHSHFSLQYSEGLFGGMIFNGPATSDYDVDLGNLFLQDWSHVEAFTLWNVAKLGAPPIMPTGLINGTNTWNCTATPGNPDCVGTGAKHEIVFEPGTKYLLRLVNVAVDGVFQFSIDGHSLTVIGQDLVPLVPYTAESVELSVGQRLDVVVEANASPGNYWLRAGWVSACANNENPEEMTGIVRYDANSKDDPQSVSTVTPTTSCLGEPNSLTVPALSLDVENFGGGTTRENLGFKFDEYFKWTINTSSLLLDWGNPTLEKVFAGENIFPTEYNVVAVEPSGSGQPEWQVLVIQDQSNLGISHPIHLHGHDFWVLAAETGMFNGSTDWFDTTNPSRRDTATLPGNGFLAIAFLLDNPGAWIVHCHIAWHASQGLSLEFVESQDAINGTVPEIDRQEFDRVCAAWDAWTPVWQQDDSGI</sequence>
<feature type="domain" description="Plastocyanin-like" evidence="9">
    <location>
        <begin position="428"/>
        <end position="545"/>
    </location>
</feature>
<dbReference type="InterPro" id="IPR045087">
    <property type="entry name" value="Cu-oxidase_fam"/>
</dbReference>
<feature type="domain" description="Plastocyanin-like" evidence="8">
    <location>
        <begin position="198"/>
        <end position="349"/>
    </location>
</feature>
<dbReference type="InterPro" id="IPR011707">
    <property type="entry name" value="Cu-oxidase-like_N"/>
</dbReference>
<name>A0AAV9HI78_9PEZI</name>
<keyword evidence="5" id="KW-0186">Copper</keyword>
<dbReference type="InterPro" id="IPR033138">
    <property type="entry name" value="Cu_oxidase_CS"/>
</dbReference>
<keyword evidence="3" id="KW-0677">Repeat</keyword>
<gene>
    <name evidence="11" type="ORF">QBC42DRAFT_332645</name>
</gene>
<feature type="chain" id="PRO_5043720741" evidence="7">
    <location>
        <begin position="20"/>
        <end position="581"/>
    </location>
</feature>
<dbReference type="GO" id="GO:0016491">
    <property type="term" value="F:oxidoreductase activity"/>
    <property type="evidence" value="ECO:0007669"/>
    <property type="project" value="UniProtKB-KW"/>
</dbReference>
<dbReference type="InterPro" id="IPR001117">
    <property type="entry name" value="Cu-oxidase_2nd"/>
</dbReference>
<accession>A0AAV9HI78</accession>
<dbReference type="AlphaFoldDB" id="A0AAV9HI78"/>
<evidence type="ECO:0000256" key="2">
    <source>
        <dbReference type="ARBA" id="ARBA00022723"/>
    </source>
</evidence>
<dbReference type="SUPFAM" id="SSF49503">
    <property type="entry name" value="Cupredoxins"/>
    <property type="match status" value="3"/>
</dbReference>
<keyword evidence="2" id="KW-0479">Metal-binding</keyword>
<evidence type="ECO:0000256" key="7">
    <source>
        <dbReference type="SAM" id="SignalP"/>
    </source>
</evidence>
<protein>
    <submittedName>
        <fullName evidence="11">Laccase-2</fullName>
    </submittedName>
</protein>
<keyword evidence="6" id="KW-0325">Glycoprotein</keyword>
<keyword evidence="12" id="KW-1185">Reference proteome</keyword>
<reference evidence="11" key="1">
    <citation type="journal article" date="2023" name="Mol. Phylogenet. Evol.">
        <title>Genome-scale phylogeny and comparative genomics of the fungal order Sordariales.</title>
        <authorList>
            <person name="Hensen N."/>
            <person name="Bonometti L."/>
            <person name="Westerberg I."/>
            <person name="Brannstrom I.O."/>
            <person name="Guillou S."/>
            <person name="Cros-Aarteil S."/>
            <person name="Calhoun S."/>
            <person name="Haridas S."/>
            <person name="Kuo A."/>
            <person name="Mondo S."/>
            <person name="Pangilinan J."/>
            <person name="Riley R."/>
            <person name="LaButti K."/>
            <person name="Andreopoulos B."/>
            <person name="Lipzen A."/>
            <person name="Chen C."/>
            <person name="Yan M."/>
            <person name="Daum C."/>
            <person name="Ng V."/>
            <person name="Clum A."/>
            <person name="Steindorff A."/>
            <person name="Ohm R.A."/>
            <person name="Martin F."/>
            <person name="Silar P."/>
            <person name="Natvig D.O."/>
            <person name="Lalanne C."/>
            <person name="Gautier V."/>
            <person name="Ament-Velasquez S.L."/>
            <person name="Kruys A."/>
            <person name="Hutchinson M.I."/>
            <person name="Powell A.J."/>
            <person name="Barry K."/>
            <person name="Miller A.N."/>
            <person name="Grigoriev I.V."/>
            <person name="Debuchy R."/>
            <person name="Gladieux P."/>
            <person name="Hiltunen Thoren M."/>
            <person name="Johannesson H."/>
        </authorList>
    </citation>
    <scope>NUCLEOTIDE SEQUENCE</scope>
    <source>
        <strain evidence="11">PSN324</strain>
    </source>
</reference>
<dbReference type="FunFam" id="2.60.40.420:FF:000021">
    <property type="entry name" value="Extracellular dihydrogeodin oxidase/laccase"/>
    <property type="match status" value="1"/>
</dbReference>
<dbReference type="PANTHER" id="PTHR11709:SF71">
    <property type="entry name" value="OXIDOREDUCTASE TPCJ"/>
    <property type="match status" value="1"/>
</dbReference>
<dbReference type="Proteomes" id="UP001321749">
    <property type="component" value="Unassembled WGS sequence"/>
</dbReference>
<evidence type="ECO:0000259" key="9">
    <source>
        <dbReference type="Pfam" id="PF07731"/>
    </source>
</evidence>
<evidence type="ECO:0000256" key="3">
    <source>
        <dbReference type="ARBA" id="ARBA00022737"/>
    </source>
</evidence>
<dbReference type="CDD" id="cd13880">
    <property type="entry name" value="CuRO_2_MaLCC_like"/>
    <property type="match status" value="1"/>
</dbReference>
<dbReference type="InterPro" id="IPR011706">
    <property type="entry name" value="Cu-oxidase_C"/>
</dbReference>
<proteinExistence type="inferred from homology"/>
<evidence type="ECO:0000259" key="10">
    <source>
        <dbReference type="Pfam" id="PF07732"/>
    </source>
</evidence>
<dbReference type="InterPro" id="IPR008972">
    <property type="entry name" value="Cupredoxin"/>
</dbReference>
<evidence type="ECO:0000256" key="6">
    <source>
        <dbReference type="ARBA" id="ARBA00023180"/>
    </source>
</evidence>
<dbReference type="Pfam" id="PF07731">
    <property type="entry name" value="Cu-oxidase_2"/>
    <property type="match status" value="1"/>
</dbReference>
<dbReference type="EMBL" id="MU865013">
    <property type="protein sequence ID" value="KAK4460398.1"/>
    <property type="molecule type" value="Genomic_DNA"/>
</dbReference>
<organism evidence="11 12">
    <name type="scientific">Cladorrhinum samala</name>
    <dbReference type="NCBI Taxonomy" id="585594"/>
    <lineage>
        <taxon>Eukaryota</taxon>
        <taxon>Fungi</taxon>
        <taxon>Dikarya</taxon>
        <taxon>Ascomycota</taxon>
        <taxon>Pezizomycotina</taxon>
        <taxon>Sordariomycetes</taxon>
        <taxon>Sordariomycetidae</taxon>
        <taxon>Sordariales</taxon>
        <taxon>Podosporaceae</taxon>
        <taxon>Cladorrhinum</taxon>
    </lineage>
</organism>
<feature type="signal peptide" evidence="7">
    <location>
        <begin position="1"/>
        <end position="19"/>
    </location>
</feature>
<evidence type="ECO:0000256" key="4">
    <source>
        <dbReference type="ARBA" id="ARBA00023002"/>
    </source>
</evidence>
<evidence type="ECO:0000259" key="8">
    <source>
        <dbReference type="Pfam" id="PF00394"/>
    </source>
</evidence>
<comment type="similarity">
    <text evidence="1">Belongs to the multicopper oxidase family.</text>
</comment>
<dbReference type="PROSITE" id="PS00080">
    <property type="entry name" value="MULTICOPPER_OXIDASE2"/>
    <property type="match status" value="1"/>
</dbReference>
<keyword evidence="4" id="KW-0560">Oxidoreductase</keyword>
<dbReference type="Gene3D" id="2.60.40.420">
    <property type="entry name" value="Cupredoxins - blue copper proteins"/>
    <property type="match status" value="3"/>
</dbReference>
<dbReference type="CDD" id="cd13901">
    <property type="entry name" value="CuRO_3_MaLCC_like"/>
    <property type="match status" value="1"/>
</dbReference>
<dbReference type="GO" id="GO:0005507">
    <property type="term" value="F:copper ion binding"/>
    <property type="evidence" value="ECO:0007669"/>
    <property type="project" value="InterPro"/>
</dbReference>
<dbReference type="Pfam" id="PF07732">
    <property type="entry name" value="Cu-oxidase_3"/>
    <property type="match status" value="1"/>
</dbReference>
<evidence type="ECO:0000256" key="1">
    <source>
        <dbReference type="ARBA" id="ARBA00010609"/>
    </source>
</evidence>
<keyword evidence="7" id="KW-0732">Signal</keyword>